<reference evidence="1 2" key="2">
    <citation type="journal article" date="2022" name="Mol. Biol. Evol.">
        <title>Comparative Genomics Reveals Insights into the Divergent Evolution of Astigmatic Mites and Household Pest Adaptations.</title>
        <authorList>
            <person name="Xiong Q."/>
            <person name="Wan A.T."/>
            <person name="Liu X."/>
            <person name="Fung C.S."/>
            <person name="Xiao X."/>
            <person name="Malainual N."/>
            <person name="Hou J."/>
            <person name="Wang L."/>
            <person name="Wang M."/>
            <person name="Yang K.Y."/>
            <person name="Cui Y."/>
            <person name="Leung E.L."/>
            <person name="Nong W."/>
            <person name="Shin S.K."/>
            <person name="Au S.W."/>
            <person name="Jeong K.Y."/>
            <person name="Chew F.T."/>
            <person name="Hui J.H."/>
            <person name="Leung T.F."/>
            <person name="Tungtrongchitr A."/>
            <person name="Zhong N."/>
            <person name="Liu Z."/>
            <person name="Tsui S.K."/>
        </authorList>
    </citation>
    <scope>NUCLEOTIDE SEQUENCE [LARGE SCALE GENOMIC DNA]</scope>
    <source>
        <strain evidence="1">Derp</strain>
    </source>
</reference>
<protein>
    <submittedName>
        <fullName evidence="1">Uncharacterized protein</fullName>
    </submittedName>
</protein>
<gene>
    <name evidence="1" type="ORF">DERP_008139</name>
</gene>
<keyword evidence="2" id="KW-1185">Reference proteome</keyword>
<evidence type="ECO:0000313" key="2">
    <source>
        <dbReference type="Proteomes" id="UP000887458"/>
    </source>
</evidence>
<organism evidence="1 2">
    <name type="scientific">Dermatophagoides pteronyssinus</name>
    <name type="common">European house dust mite</name>
    <dbReference type="NCBI Taxonomy" id="6956"/>
    <lineage>
        <taxon>Eukaryota</taxon>
        <taxon>Metazoa</taxon>
        <taxon>Ecdysozoa</taxon>
        <taxon>Arthropoda</taxon>
        <taxon>Chelicerata</taxon>
        <taxon>Arachnida</taxon>
        <taxon>Acari</taxon>
        <taxon>Acariformes</taxon>
        <taxon>Sarcoptiformes</taxon>
        <taxon>Astigmata</taxon>
        <taxon>Psoroptidia</taxon>
        <taxon>Analgoidea</taxon>
        <taxon>Pyroglyphidae</taxon>
        <taxon>Dermatophagoidinae</taxon>
        <taxon>Dermatophagoides</taxon>
    </lineage>
</organism>
<comment type="caution">
    <text evidence="1">The sequence shown here is derived from an EMBL/GenBank/DDBJ whole genome shotgun (WGS) entry which is preliminary data.</text>
</comment>
<accession>A0ABQ8JKN1</accession>
<dbReference type="Proteomes" id="UP000887458">
    <property type="component" value="Unassembled WGS sequence"/>
</dbReference>
<name>A0ABQ8JKN1_DERPT</name>
<proteinExistence type="predicted"/>
<sequence length="71" mass="8078">MYSNKGIIFDSSSPLNIRSKGKVMYGIYCSHKTHFETINALEYNPMPTIDLLLLKLLKTQKLNSSTNRVIS</sequence>
<reference evidence="1 2" key="1">
    <citation type="journal article" date="2018" name="J. Allergy Clin. Immunol.">
        <title>High-quality assembly of Dermatophagoides pteronyssinus genome and transcriptome reveals a wide range of novel allergens.</title>
        <authorList>
            <person name="Liu X.Y."/>
            <person name="Yang K.Y."/>
            <person name="Wang M.Q."/>
            <person name="Kwok J.S."/>
            <person name="Zeng X."/>
            <person name="Yang Z."/>
            <person name="Xiao X.J."/>
            <person name="Lau C.P."/>
            <person name="Li Y."/>
            <person name="Huang Z.M."/>
            <person name="Ba J.G."/>
            <person name="Yim A.K."/>
            <person name="Ouyang C.Y."/>
            <person name="Ngai S.M."/>
            <person name="Chan T.F."/>
            <person name="Leung E.L."/>
            <person name="Liu L."/>
            <person name="Liu Z.G."/>
            <person name="Tsui S.K."/>
        </authorList>
    </citation>
    <scope>NUCLEOTIDE SEQUENCE [LARGE SCALE GENOMIC DNA]</scope>
    <source>
        <strain evidence="1">Derp</strain>
    </source>
</reference>
<evidence type="ECO:0000313" key="1">
    <source>
        <dbReference type="EMBL" id="KAH9422876.1"/>
    </source>
</evidence>
<dbReference type="EMBL" id="NJHN03000035">
    <property type="protein sequence ID" value="KAH9422876.1"/>
    <property type="molecule type" value="Genomic_DNA"/>
</dbReference>